<evidence type="ECO:0000256" key="6">
    <source>
        <dbReference type="ARBA" id="ARBA00023136"/>
    </source>
</evidence>
<dbReference type="InterPro" id="IPR042194">
    <property type="entry name" value="FHIPEP_1"/>
</dbReference>
<evidence type="ECO:0000313" key="9">
    <source>
        <dbReference type="Proteomes" id="UP000093352"/>
    </source>
</evidence>
<feature type="transmembrane region" description="Helical" evidence="7">
    <location>
        <begin position="30"/>
        <end position="48"/>
    </location>
</feature>
<dbReference type="GO" id="GO:0009306">
    <property type="term" value="P:protein secretion"/>
    <property type="evidence" value="ECO:0007669"/>
    <property type="project" value="InterPro"/>
</dbReference>
<dbReference type="PANTHER" id="PTHR30161">
    <property type="entry name" value="FLAGELLAR EXPORT PROTEIN, MEMBRANE FLHA SUBUNIT-RELATED"/>
    <property type="match status" value="1"/>
</dbReference>
<organism evidence="8 9">
    <name type="scientific">Criibacterium bergeronii</name>
    <dbReference type="NCBI Taxonomy" id="1871336"/>
    <lineage>
        <taxon>Bacteria</taxon>
        <taxon>Bacillati</taxon>
        <taxon>Bacillota</taxon>
        <taxon>Clostridia</taxon>
        <taxon>Peptostreptococcales</taxon>
        <taxon>Filifactoraceae</taxon>
        <taxon>Criibacterium</taxon>
    </lineage>
</organism>
<dbReference type="PRINTS" id="PR00949">
    <property type="entry name" value="TYPE3IMAPROT"/>
</dbReference>
<dbReference type="AlphaFoldDB" id="A0A371IMJ1"/>
<dbReference type="GO" id="GO:0044780">
    <property type="term" value="P:bacterial-type flagellum assembly"/>
    <property type="evidence" value="ECO:0007669"/>
    <property type="project" value="InterPro"/>
</dbReference>
<feature type="transmembrane region" description="Helical" evidence="7">
    <location>
        <begin position="102"/>
        <end position="120"/>
    </location>
</feature>
<comment type="function">
    <text evidence="7">Required for formation of the rod structure of the flagellar apparatus. Together with FliI and FliH, may constitute the export apparatus of flagellin.</text>
</comment>
<comment type="caution">
    <text evidence="8">The sequence shown here is derived from an EMBL/GenBank/DDBJ whole genome shotgun (WGS) entry which is preliminary data.</text>
</comment>
<keyword evidence="9" id="KW-1185">Reference proteome</keyword>
<dbReference type="GO" id="GO:0005886">
    <property type="term" value="C:plasma membrane"/>
    <property type="evidence" value="ECO:0007669"/>
    <property type="project" value="UniProtKB-SubCell"/>
</dbReference>
<name>A0A371IMJ1_9FIRM</name>
<keyword evidence="7" id="KW-1006">Bacterial flagellum protein export</keyword>
<evidence type="ECO:0000256" key="5">
    <source>
        <dbReference type="ARBA" id="ARBA00022989"/>
    </source>
</evidence>
<keyword evidence="7" id="KW-0653">Protein transport</keyword>
<dbReference type="RefSeq" id="WP_068911397.1">
    <property type="nucleotide sequence ID" value="NZ_MBEW02000005.1"/>
</dbReference>
<dbReference type="NCBIfam" id="TIGR01398">
    <property type="entry name" value="FlhA"/>
    <property type="match status" value="1"/>
</dbReference>
<keyword evidence="8" id="KW-0282">Flagellum</keyword>
<sequence>MKTGDIVVSIAIVGLILMIIIPMPAFLVDIMLSANISLSLLILLLAMFNTEALDFSVFPSILLITTIYRIALNITTTRYILLKGDAGEVINAFGNFVMGGNPVVGFIVFIIIVFVNFMVITKGSERVSEVAARFTLDAMPGKQMAIDADLNSGMIDEAQARVRREKIQKEADFYGSMDGATKFVKGDSIAGIVITFINLIGGIIMGIVYLDLTAGEALGRFALLSVGDGLVSSIPSLLISTATGIIVTRSASEGSLGADLRIQLLRKPVVMFIVAGVLFALSLTPLPTIPFLFLSLIFVIAGFSTRKAELAPSQEQEDAASAQEDIEEIRRPENVLPLLNIDSIELEFGYGIIPLADKTQGGDLFDRLVMIRRQCALEMGIIVPMIRLRDNIQLQPNEYIIKIKGVKVAEGSVIFDHYLAMNPGNAKGEIEGIDTFEPSFGLPAKWIDGREREKAEIYGYTVVDPPSIISTHLTEIIKRHAHELLGRQDVKMLVENLKQTQPALVDEVTPALLSLGEIQKVLSDLLREYVSIRNLTTIMEALADYALVTKDTDMLTEYVRQSMFRSITNQFIPNGTAKVVTVDPALEKVIMDSLQTTETGTYMALDPSSSKKLANKITSEIEKLVSTGESPIIITAPVVRFYLKRFVEQINNEIVVLSYNEIDPTAKIQSIGMVSL</sequence>
<dbReference type="Gene3D" id="3.40.30.60">
    <property type="entry name" value="FHIPEP family, domain 1"/>
    <property type="match status" value="1"/>
</dbReference>
<feature type="transmembrane region" description="Helical" evidence="7">
    <location>
        <begin position="189"/>
        <end position="210"/>
    </location>
</feature>
<evidence type="ECO:0000256" key="1">
    <source>
        <dbReference type="ARBA" id="ARBA00004651"/>
    </source>
</evidence>
<keyword evidence="6 7" id="KW-0472">Membrane</keyword>
<dbReference type="PROSITE" id="PS00994">
    <property type="entry name" value="FHIPEP"/>
    <property type="match status" value="1"/>
</dbReference>
<evidence type="ECO:0000256" key="2">
    <source>
        <dbReference type="ARBA" id="ARBA00008835"/>
    </source>
</evidence>
<dbReference type="InterPro" id="IPR006301">
    <property type="entry name" value="FlhA"/>
</dbReference>
<dbReference type="Proteomes" id="UP000093352">
    <property type="component" value="Unassembled WGS sequence"/>
</dbReference>
<keyword evidence="3 7" id="KW-1003">Cell membrane</keyword>
<feature type="transmembrane region" description="Helical" evidence="7">
    <location>
        <begin position="230"/>
        <end position="248"/>
    </location>
</feature>
<keyword evidence="7" id="KW-0813">Transport</keyword>
<keyword evidence="7" id="KW-1005">Bacterial flagellum biogenesis</keyword>
<comment type="similarity">
    <text evidence="2 7">Belongs to the FHIPEP (flagella/HR/invasion proteins export pore) family.</text>
</comment>
<evidence type="ECO:0000256" key="3">
    <source>
        <dbReference type="ARBA" id="ARBA00022475"/>
    </source>
</evidence>
<dbReference type="Gene3D" id="3.40.50.12790">
    <property type="entry name" value="FHIPEP family, domain 4"/>
    <property type="match status" value="1"/>
</dbReference>
<evidence type="ECO:0000256" key="4">
    <source>
        <dbReference type="ARBA" id="ARBA00022692"/>
    </source>
</evidence>
<dbReference type="InterPro" id="IPR042196">
    <property type="entry name" value="FHIPEP_4"/>
</dbReference>
<keyword evidence="8" id="KW-0966">Cell projection</keyword>
<dbReference type="InterPro" id="IPR042193">
    <property type="entry name" value="FHIPEP_3"/>
</dbReference>
<evidence type="ECO:0000256" key="7">
    <source>
        <dbReference type="RuleBase" id="RU364093"/>
    </source>
</evidence>
<dbReference type="InterPro" id="IPR025505">
    <property type="entry name" value="FHIPEP_CS"/>
</dbReference>
<keyword evidence="5 7" id="KW-1133">Transmembrane helix</keyword>
<dbReference type="InterPro" id="IPR001712">
    <property type="entry name" value="T3SS_FHIPEP"/>
</dbReference>
<accession>A0A371IMJ1</accession>
<dbReference type="STRING" id="1871336.BBG48_00235"/>
<dbReference type="PANTHER" id="PTHR30161:SF1">
    <property type="entry name" value="FLAGELLAR BIOSYNTHESIS PROTEIN FLHA-RELATED"/>
    <property type="match status" value="1"/>
</dbReference>
<proteinExistence type="inferred from homology"/>
<keyword evidence="8" id="KW-0969">Cilium</keyword>
<feature type="transmembrane region" description="Helical" evidence="7">
    <location>
        <begin position="269"/>
        <end position="302"/>
    </location>
</feature>
<feature type="transmembrane region" description="Helical" evidence="7">
    <location>
        <begin position="7"/>
        <end position="24"/>
    </location>
</feature>
<dbReference type="PIRSF" id="PIRSF005419">
    <property type="entry name" value="FlhA"/>
    <property type="match status" value="1"/>
</dbReference>
<reference evidence="8 9" key="1">
    <citation type="journal article" date="2016" name="Genome Announc.">
        <title>Draft Genome Sequence of Criibacterium bergeronii gen. nov., sp. nov., Strain CCRI-22567T, Isolated from a Vaginal Sample from a Woman with Bacterial Vaginosis.</title>
        <authorList>
            <person name="Maheux A.F."/>
            <person name="Berube E."/>
            <person name="Boudreau D.K."/>
            <person name="Raymond F."/>
            <person name="Corbeil J."/>
            <person name="Roy P.H."/>
            <person name="Boissinot M."/>
            <person name="Omar R.F."/>
        </authorList>
    </citation>
    <scope>NUCLEOTIDE SEQUENCE [LARGE SCALE GENOMIC DNA]</scope>
    <source>
        <strain evidence="8 9">CCRI-22567</strain>
    </source>
</reference>
<gene>
    <name evidence="7 8" type="primary">flhA</name>
    <name evidence="8" type="ORF">BBG48_003830</name>
</gene>
<protein>
    <recommendedName>
        <fullName evidence="7">Flagellar biosynthesis protein FlhA</fullName>
    </recommendedName>
</protein>
<dbReference type="Pfam" id="PF00771">
    <property type="entry name" value="FHIPEP"/>
    <property type="match status" value="1"/>
</dbReference>
<comment type="subcellular location">
    <subcellularLocation>
        <location evidence="1 7">Cell membrane</location>
        <topology evidence="1 7">Multi-pass membrane protein</topology>
    </subcellularLocation>
</comment>
<keyword evidence="4 7" id="KW-0812">Transmembrane</keyword>
<dbReference type="Gene3D" id="1.10.8.540">
    <property type="entry name" value="FHIPEP family, domain 3"/>
    <property type="match status" value="1"/>
</dbReference>
<dbReference type="EMBL" id="MBEW02000005">
    <property type="protein sequence ID" value="RDY21723.1"/>
    <property type="molecule type" value="Genomic_DNA"/>
</dbReference>
<evidence type="ECO:0000313" key="8">
    <source>
        <dbReference type="EMBL" id="RDY21723.1"/>
    </source>
</evidence>
<feature type="transmembrane region" description="Helical" evidence="7">
    <location>
        <begin position="60"/>
        <end position="82"/>
    </location>
</feature>